<evidence type="ECO:0000313" key="2">
    <source>
        <dbReference type="EMBL" id="EDY16641.1"/>
    </source>
</evidence>
<keyword evidence="3" id="KW-1185">Reference proteome</keyword>
<dbReference type="InParanoid" id="B4DA14"/>
<evidence type="ECO:0000256" key="1">
    <source>
        <dbReference type="SAM" id="MobiDB-lite"/>
    </source>
</evidence>
<comment type="caution">
    <text evidence="2">The sequence shown here is derived from an EMBL/GenBank/DDBJ whole genome shotgun (WGS) entry which is preliminary data.</text>
</comment>
<dbReference type="AlphaFoldDB" id="B4DA14"/>
<protein>
    <submittedName>
        <fullName evidence="2">Uncharacterized protein</fullName>
    </submittedName>
</protein>
<gene>
    <name evidence="2" type="ORF">CfE428DRAFT_5754</name>
</gene>
<sequence length="175" mass="19154">MGMAEAPFPNIYPEPDPAAPSPSLFVATLFEDQTTADCAQRLMCRILEMADQASPVQDYAWGLQVFDQPDGMAAAARRAAAADVLVVAAYRDSPALHRIVEWLQRWLSPLREKRGALVAVIIEQGEAGHTVSRNEELLAPIAREIDMDFFSTRVSPSAEFPRGTIPHPSSHDDPG</sequence>
<proteinExistence type="predicted"/>
<name>B4DA14_9BACT</name>
<dbReference type="STRING" id="497964.CfE428DRAFT_5754"/>
<evidence type="ECO:0000313" key="3">
    <source>
        <dbReference type="Proteomes" id="UP000005824"/>
    </source>
</evidence>
<reference evidence="2 3" key="1">
    <citation type="journal article" date="2011" name="J. Bacteriol.">
        <title>Genome sequence of Chthoniobacter flavus Ellin428, an aerobic heterotrophic soil bacterium.</title>
        <authorList>
            <person name="Kant R."/>
            <person name="van Passel M.W."/>
            <person name="Palva A."/>
            <person name="Lucas S."/>
            <person name="Lapidus A."/>
            <person name="Glavina Del Rio T."/>
            <person name="Dalin E."/>
            <person name="Tice H."/>
            <person name="Bruce D."/>
            <person name="Goodwin L."/>
            <person name="Pitluck S."/>
            <person name="Larimer F.W."/>
            <person name="Land M.L."/>
            <person name="Hauser L."/>
            <person name="Sangwan P."/>
            <person name="de Vos W.M."/>
            <person name="Janssen P.H."/>
            <person name="Smidt H."/>
        </authorList>
    </citation>
    <scope>NUCLEOTIDE SEQUENCE [LARGE SCALE GENOMIC DNA]</scope>
    <source>
        <strain evidence="2 3">Ellin428</strain>
    </source>
</reference>
<dbReference type="EMBL" id="ABVL01000029">
    <property type="protein sequence ID" value="EDY16641.1"/>
    <property type="molecule type" value="Genomic_DNA"/>
</dbReference>
<dbReference type="Proteomes" id="UP000005824">
    <property type="component" value="Unassembled WGS sequence"/>
</dbReference>
<feature type="region of interest" description="Disordered" evidence="1">
    <location>
        <begin position="156"/>
        <end position="175"/>
    </location>
</feature>
<organism evidence="2 3">
    <name type="scientific">Chthoniobacter flavus Ellin428</name>
    <dbReference type="NCBI Taxonomy" id="497964"/>
    <lineage>
        <taxon>Bacteria</taxon>
        <taxon>Pseudomonadati</taxon>
        <taxon>Verrucomicrobiota</taxon>
        <taxon>Spartobacteria</taxon>
        <taxon>Chthoniobacterales</taxon>
        <taxon>Chthoniobacteraceae</taxon>
        <taxon>Chthoniobacter</taxon>
    </lineage>
</organism>
<accession>B4DA14</accession>